<feature type="transmembrane region" description="Helical" evidence="2">
    <location>
        <begin position="245"/>
        <end position="264"/>
    </location>
</feature>
<dbReference type="NCBIfam" id="NF047321">
    <property type="entry name" value="SCO7613_CTERM"/>
    <property type="match status" value="1"/>
</dbReference>
<dbReference type="EMBL" id="JAAIII010000002">
    <property type="protein sequence ID" value="NMM93694.1"/>
    <property type="molecule type" value="Genomic_DNA"/>
</dbReference>
<gene>
    <name evidence="3" type="ORF">G1C95_0879</name>
</gene>
<feature type="transmembrane region" description="Helical" evidence="2">
    <location>
        <begin position="433"/>
        <end position="454"/>
    </location>
</feature>
<comment type="caution">
    <text evidence="3">The sequence shown here is derived from an EMBL/GenBank/DDBJ whole genome shotgun (WGS) entry which is preliminary data.</text>
</comment>
<accession>A0A7Y0HTH7</accession>
<feature type="transmembrane region" description="Helical" evidence="2">
    <location>
        <begin position="410"/>
        <end position="427"/>
    </location>
</feature>
<evidence type="ECO:0000313" key="4">
    <source>
        <dbReference type="Proteomes" id="UP000532194"/>
    </source>
</evidence>
<feature type="transmembrane region" description="Helical" evidence="2">
    <location>
        <begin position="127"/>
        <end position="147"/>
    </location>
</feature>
<name>A0A7Y0HTH7_9BIFI</name>
<keyword evidence="4" id="KW-1185">Reference proteome</keyword>
<sequence>MAHSNQPQHEANESHLPPQSYSEAPQPPHVPHTPYFPYPPQGQESMQEQRPQQQSQPQQPVPRQPQPQYQQPQFQPQPSQPYPGQPQPQQAHHSSIQVLLLSLGVGLVAIAVLIFTSLAYALMGDTGRALCIAIIALATLAAGWALTIRLRVTAEGLTWAALIALTIDAYGTGDHHVLSAIIDSHILIGLSLAFIALTALGFRALPLPGGAQPLRAYSLFAVFALPLAAHALSAALPIGEASSFSLARLVITGLTASLMTMLLPIDARSRNADFEWLGVSVFACVIFAVATIRLSSTTAVLHTSTSLWVIGVIVTGIIAGWVMLLVAYRTRRRTPSDCPLSAGWRITPMIGLIVTIAVASTPIQQALAIPLPYAIARACAETLTIVMLGTILIAAICASGGMWSAQERNTGALTSAIILTILAIGEFESHYGPVRVVSLIAYATLLIAVILPWIRDATSKPRNPLAITRWMVTWPAVVAGLALFVLALHSHVARTPADLITGVSGVAVLAVGARWMAVRPMLRSRNALSPGLALLMVPSLIAGWTAPPSPPRMIALFVIAVIAVMVGAILGLQAPLAFGAVVLTAHVLTVLWPWLGRLSEYWWAWVLLAAGVMLIIMAARYEASLKSMRNLAVRFSQLR</sequence>
<feature type="transmembrane region" description="Helical" evidence="2">
    <location>
        <begin position="307"/>
        <end position="328"/>
    </location>
</feature>
<feature type="transmembrane region" description="Helical" evidence="2">
    <location>
        <begin position="466"/>
        <end position="487"/>
    </location>
</feature>
<proteinExistence type="predicted"/>
<organism evidence="3 4">
    <name type="scientific">Bifidobacterium oedipodis</name>
    <dbReference type="NCBI Taxonomy" id="2675322"/>
    <lineage>
        <taxon>Bacteria</taxon>
        <taxon>Bacillati</taxon>
        <taxon>Actinomycetota</taxon>
        <taxon>Actinomycetes</taxon>
        <taxon>Bifidobacteriales</taxon>
        <taxon>Bifidobacteriaceae</taxon>
        <taxon>Bifidobacterium</taxon>
    </lineage>
</organism>
<feature type="transmembrane region" description="Helical" evidence="2">
    <location>
        <begin position="98"/>
        <end position="121"/>
    </location>
</feature>
<dbReference type="InterPro" id="IPR058062">
    <property type="entry name" value="SCO7613_C"/>
</dbReference>
<feature type="compositionally biased region" description="Low complexity" evidence="1">
    <location>
        <begin position="41"/>
        <end position="58"/>
    </location>
</feature>
<reference evidence="3 4" key="1">
    <citation type="submission" date="2020-02" db="EMBL/GenBank/DDBJ databases">
        <title>Characterization of phylogenetic diversity of novel bifidobacterial species isolated in Czech ZOOs.</title>
        <authorList>
            <person name="Lugli G.A."/>
            <person name="Vera N.B."/>
            <person name="Ventura M."/>
        </authorList>
    </citation>
    <scope>NUCLEOTIDE SEQUENCE [LARGE SCALE GENOMIC DNA]</scope>
    <source>
        <strain evidence="3 4">DSM 109957</strain>
    </source>
</reference>
<protein>
    <submittedName>
        <fullName evidence="3">Uncharacterized protein</fullName>
    </submittedName>
</protein>
<feature type="region of interest" description="Disordered" evidence="1">
    <location>
        <begin position="1"/>
        <end position="90"/>
    </location>
</feature>
<feature type="transmembrane region" description="Helical" evidence="2">
    <location>
        <begin position="276"/>
        <end position="295"/>
    </location>
</feature>
<feature type="compositionally biased region" description="Pro residues" evidence="1">
    <location>
        <begin position="25"/>
        <end position="40"/>
    </location>
</feature>
<dbReference type="AlphaFoldDB" id="A0A7Y0HTH7"/>
<keyword evidence="2" id="KW-0472">Membrane</keyword>
<evidence type="ECO:0000256" key="1">
    <source>
        <dbReference type="SAM" id="MobiDB-lite"/>
    </source>
</evidence>
<feature type="transmembrane region" description="Helical" evidence="2">
    <location>
        <begin position="528"/>
        <end position="547"/>
    </location>
</feature>
<dbReference type="Proteomes" id="UP000532194">
    <property type="component" value="Unassembled WGS sequence"/>
</dbReference>
<feature type="transmembrane region" description="Helical" evidence="2">
    <location>
        <begin position="156"/>
        <end position="173"/>
    </location>
</feature>
<evidence type="ECO:0000256" key="2">
    <source>
        <dbReference type="SAM" id="Phobius"/>
    </source>
</evidence>
<keyword evidence="2" id="KW-0812">Transmembrane</keyword>
<evidence type="ECO:0000313" key="3">
    <source>
        <dbReference type="EMBL" id="NMM93694.1"/>
    </source>
</evidence>
<feature type="transmembrane region" description="Helical" evidence="2">
    <location>
        <begin position="349"/>
        <end position="369"/>
    </location>
</feature>
<feature type="transmembrane region" description="Helical" evidence="2">
    <location>
        <begin position="217"/>
        <end position="239"/>
    </location>
</feature>
<feature type="transmembrane region" description="Helical" evidence="2">
    <location>
        <begin position="185"/>
        <end position="205"/>
    </location>
</feature>
<feature type="transmembrane region" description="Helical" evidence="2">
    <location>
        <begin position="577"/>
        <end position="595"/>
    </location>
</feature>
<feature type="transmembrane region" description="Helical" evidence="2">
    <location>
        <begin position="601"/>
        <end position="619"/>
    </location>
</feature>
<feature type="transmembrane region" description="Helical" evidence="2">
    <location>
        <begin position="375"/>
        <end position="398"/>
    </location>
</feature>
<feature type="compositionally biased region" description="Low complexity" evidence="1">
    <location>
        <begin position="66"/>
        <end position="77"/>
    </location>
</feature>
<keyword evidence="2" id="KW-1133">Transmembrane helix</keyword>
<feature type="transmembrane region" description="Helical" evidence="2">
    <location>
        <begin position="553"/>
        <end position="570"/>
    </location>
</feature>
<feature type="transmembrane region" description="Helical" evidence="2">
    <location>
        <begin position="499"/>
        <end position="516"/>
    </location>
</feature>